<dbReference type="EMBL" id="JBHUEN010000043">
    <property type="protein sequence ID" value="MFD1882899.1"/>
    <property type="molecule type" value="Genomic_DNA"/>
</dbReference>
<feature type="signal peptide" evidence="1">
    <location>
        <begin position="1"/>
        <end position="18"/>
    </location>
</feature>
<dbReference type="RefSeq" id="WP_379143818.1">
    <property type="nucleotide sequence ID" value="NZ_JBHUEN010000043.1"/>
</dbReference>
<organism evidence="2 3">
    <name type="scientific">Paracoccus pacificus</name>
    <dbReference type="NCBI Taxonomy" id="1463598"/>
    <lineage>
        <taxon>Bacteria</taxon>
        <taxon>Pseudomonadati</taxon>
        <taxon>Pseudomonadota</taxon>
        <taxon>Alphaproteobacteria</taxon>
        <taxon>Rhodobacterales</taxon>
        <taxon>Paracoccaceae</taxon>
        <taxon>Paracoccus</taxon>
    </lineage>
</organism>
<evidence type="ECO:0000313" key="3">
    <source>
        <dbReference type="Proteomes" id="UP001597213"/>
    </source>
</evidence>
<protein>
    <submittedName>
        <fullName evidence="2">Uncharacterized protein</fullName>
    </submittedName>
</protein>
<proteinExistence type="predicted"/>
<dbReference type="Proteomes" id="UP001597213">
    <property type="component" value="Unassembled WGS sequence"/>
</dbReference>
<accession>A0ABW4RAH6</accession>
<gene>
    <name evidence="2" type="ORF">ACFSCT_14345</name>
</gene>
<sequence length="156" mass="16181">MLRALSILIMLSPLPAFAEAGVFLVDRGTLPFDLGPGHPANSPALFANRPTNNRNSAANPLNGAANRANLPSVAAQGTDLIVTDDGTPVGYYVQNGLGTMNLFDAGGKRIAYKPANRSTKSLFTTSGQWCGTVAAARDGTFSIGLTRACAALFGLQ</sequence>
<evidence type="ECO:0000313" key="2">
    <source>
        <dbReference type="EMBL" id="MFD1882899.1"/>
    </source>
</evidence>
<keyword evidence="1" id="KW-0732">Signal</keyword>
<comment type="caution">
    <text evidence="2">The sequence shown here is derived from an EMBL/GenBank/DDBJ whole genome shotgun (WGS) entry which is preliminary data.</text>
</comment>
<keyword evidence="3" id="KW-1185">Reference proteome</keyword>
<name>A0ABW4RAH6_9RHOB</name>
<evidence type="ECO:0000256" key="1">
    <source>
        <dbReference type="SAM" id="SignalP"/>
    </source>
</evidence>
<feature type="chain" id="PRO_5047030467" evidence="1">
    <location>
        <begin position="19"/>
        <end position="156"/>
    </location>
</feature>
<reference evidence="3" key="1">
    <citation type="journal article" date="2019" name="Int. J. Syst. Evol. Microbiol.">
        <title>The Global Catalogue of Microorganisms (GCM) 10K type strain sequencing project: providing services to taxonomists for standard genome sequencing and annotation.</title>
        <authorList>
            <consortium name="The Broad Institute Genomics Platform"/>
            <consortium name="The Broad Institute Genome Sequencing Center for Infectious Disease"/>
            <person name="Wu L."/>
            <person name="Ma J."/>
        </authorList>
    </citation>
    <scope>NUCLEOTIDE SEQUENCE [LARGE SCALE GENOMIC DNA]</scope>
    <source>
        <strain evidence="3">CCUG 56029</strain>
    </source>
</reference>